<dbReference type="GO" id="GO:0000166">
    <property type="term" value="F:nucleotide binding"/>
    <property type="evidence" value="ECO:0007669"/>
    <property type="project" value="UniProtKB-KW"/>
</dbReference>
<evidence type="ECO:0000256" key="1">
    <source>
        <dbReference type="RuleBase" id="RU367113"/>
    </source>
</evidence>
<keyword evidence="1" id="KW-0378">Hydrolase</keyword>
<accession>A0A1I7UH01</accession>
<dbReference type="GO" id="GO:0005829">
    <property type="term" value="C:cytosol"/>
    <property type="evidence" value="ECO:0007669"/>
    <property type="project" value="TreeGrafter"/>
</dbReference>
<comment type="cofactor">
    <cofactor evidence="1">
        <name>a divalent metal cation</name>
        <dbReference type="ChEBI" id="CHEBI:60240"/>
    </cofactor>
</comment>
<keyword evidence="1" id="KW-0694">RNA-binding</keyword>
<dbReference type="InterPro" id="IPR039039">
    <property type="entry name" value="RAI1-like_fam"/>
</dbReference>
<dbReference type="GO" id="GO:0110155">
    <property type="term" value="P:NAD-cap decapping"/>
    <property type="evidence" value="ECO:0007669"/>
    <property type="project" value="TreeGrafter"/>
</dbReference>
<dbReference type="Proteomes" id="UP000095282">
    <property type="component" value="Unplaced"/>
</dbReference>
<keyword evidence="2" id="KW-1185">Reference proteome</keyword>
<keyword evidence="1" id="KW-0479">Metal-binding</keyword>
<dbReference type="PANTHER" id="PTHR12395:SF12">
    <property type="entry name" value="DECAPPING NUCLEASE"/>
    <property type="match status" value="1"/>
</dbReference>
<reference evidence="3" key="1">
    <citation type="submission" date="2016-11" db="UniProtKB">
        <authorList>
            <consortium name="WormBaseParasite"/>
        </authorList>
    </citation>
    <scope>IDENTIFICATION</scope>
</reference>
<dbReference type="PANTHER" id="PTHR12395">
    <property type="entry name" value="DOM-3 RELATED"/>
    <property type="match status" value="1"/>
</dbReference>
<evidence type="ECO:0000313" key="2">
    <source>
        <dbReference type="Proteomes" id="UP000095282"/>
    </source>
</evidence>
<name>A0A1I7UH01_9PELO</name>
<comment type="subcellular location">
    <subcellularLocation>
        <location evidence="1">Nucleus</location>
    </subcellularLocation>
</comment>
<dbReference type="GO" id="GO:0003723">
    <property type="term" value="F:RNA binding"/>
    <property type="evidence" value="ECO:0007669"/>
    <property type="project" value="UniProtKB-KW"/>
</dbReference>
<sequence>MFVEDPNLPIPFINLKVEYPKIMEIREQNVVSVLDYIRQKGWTDGEKPDFVTDRFLLKAVVSPEASTTIHVVRVDGIYFLSCSDEEPVGNNGFRWVFKHMLTKKEIDDEFETEATIRKAMFKATVEGEEKKYTVVYSGKVDAIDDEMRHYEIKVASNGTDDYFWETNSYRLYWQALFGNIDSFIVGARTGKQNSDPKTRRPLRYPPFSIYSVEKIGKEEFFKKANAHLIKNPSKRQFEDGHKDLRELFSLIEKTVKKDGDGFVFREKSKIRNG</sequence>
<organism evidence="2 3">
    <name type="scientific">Caenorhabditis tropicalis</name>
    <dbReference type="NCBI Taxonomy" id="1561998"/>
    <lineage>
        <taxon>Eukaryota</taxon>
        <taxon>Metazoa</taxon>
        <taxon>Ecdysozoa</taxon>
        <taxon>Nematoda</taxon>
        <taxon>Chromadorea</taxon>
        <taxon>Rhabditida</taxon>
        <taxon>Rhabditina</taxon>
        <taxon>Rhabditomorpha</taxon>
        <taxon>Rhabditoidea</taxon>
        <taxon>Rhabditidae</taxon>
        <taxon>Peloderinae</taxon>
        <taxon>Caenorhabditis</taxon>
    </lineage>
</organism>
<dbReference type="GO" id="GO:0004518">
    <property type="term" value="F:nuclease activity"/>
    <property type="evidence" value="ECO:0007669"/>
    <property type="project" value="UniProtKB-KW"/>
</dbReference>
<comment type="function">
    <text evidence="1">Decapping enzyme for NAD-capped RNAs: specifically hydrolyzes the nicotinamide adenine dinucleotide (NAD) cap from a subset of RNAs by removing the entire NAD moiety from the 5'-end of an NAD-capped RNA.</text>
</comment>
<dbReference type="eggNOG" id="ENOG502TJIE">
    <property type="taxonomic scope" value="Eukaryota"/>
</dbReference>
<dbReference type="GO" id="GO:0000956">
    <property type="term" value="P:nuclear-transcribed mRNA catabolic process"/>
    <property type="evidence" value="ECO:0007669"/>
    <property type="project" value="TreeGrafter"/>
</dbReference>
<dbReference type="STRING" id="1561998.A0A1I7UH01"/>
<keyword evidence="1" id="KW-0547">Nucleotide-binding</keyword>
<dbReference type="GO" id="GO:0034353">
    <property type="term" value="F:mRNA 5'-diphosphatase activity"/>
    <property type="evidence" value="ECO:0007669"/>
    <property type="project" value="TreeGrafter"/>
</dbReference>
<dbReference type="WBParaSite" id="Csp11.Scaffold629.g9231.t1">
    <property type="protein sequence ID" value="Csp11.Scaffold629.g9231.t1"/>
    <property type="gene ID" value="Csp11.Scaffold629.g9231"/>
</dbReference>
<dbReference type="EC" id="3.6.1.-" evidence="1"/>
<protein>
    <recommendedName>
        <fullName evidence="1">Decapping nuclease</fullName>
        <ecNumber evidence="1">3.6.1.-</ecNumber>
    </recommendedName>
</protein>
<dbReference type="GO" id="GO:0005634">
    <property type="term" value="C:nucleus"/>
    <property type="evidence" value="ECO:0007669"/>
    <property type="project" value="UniProtKB-SubCell"/>
</dbReference>
<keyword evidence="1" id="KW-0539">Nucleus</keyword>
<keyword evidence="1" id="KW-0540">Nuclease</keyword>
<evidence type="ECO:0000313" key="3">
    <source>
        <dbReference type="WBParaSite" id="Csp11.Scaffold629.g9231.t1"/>
    </source>
</evidence>
<dbReference type="GO" id="GO:0046872">
    <property type="term" value="F:metal ion binding"/>
    <property type="evidence" value="ECO:0007669"/>
    <property type="project" value="UniProtKB-KW"/>
</dbReference>
<dbReference type="AlphaFoldDB" id="A0A1I7UH01"/>
<comment type="similarity">
    <text evidence="1">Belongs to the DXO/Dom3Z family.</text>
</comment>
<proteinExistence type="inferred from homology"/>